<name>A0AA38MKP0_9CUCU</name>
<organism evidence="2 3">
    <name type="scientific">Zophobas morio</name>
    <dbReference type="NCBI Taxonomy" id="2755281"/>
    <lineage>
        <taxon>Eukaryota</taxon>
        <taxon>Metazoa</taxon>
        <taxon>Ecdysozoa</taxon>
        <taxon>Arthropoda</taxon>
        <taxon>Hexapoda</taxon>
        <taxon>Insecta</taxon>
        <taxon>Pterygota</taxon>
        <taxon>Neoptera</taxon>
        <taxon>Endopterygota</taxon>
        <taxon>Coleoptera</taxon>
        <taxon>Polyphaga</taxon>
        <taxon>Cucujiformia</taxon>
        <taxon>Tenebrionidae</taxon>
        <taxon>Zophobas</taxon>
    </lineage>
</organism>
<feature type="transmembrane region" description="Helical" evidence="1">
    <location>
        <begin position="12"/>
        <end position="36"/>
    </location>
</feature>
<sequence length="97" mass="10884">MLIGNLGIGLFLLITNNIAWISLSIAGTFTIILLFIPLGTPVQISEIQSNLDKDHIYIYQVTLLALLILTAVLGFIFFFVLHCIEPVRSKTVKLFYM</sequence>
<proteinExistence type="predicted"/>
<keyword evidence="3" id="KW-1185">Reference proteome</keyword>
<reference evidence="2" key="1">
    <citation type="journal article" date="2023" name="G3 (Bethesda)">
        <title>Whole genome assemblies of Zophobas morio and Tenebrio molitor.</title>
        <authorList>
            <person name="Kaur S."/>
            <person name="Stinson S.A."/>
            <person name="diCenzo G.C."/>
        </authorList>
    </citation>
    <scope>NUCLEOTIDE SEQUENCE</scope>
    <source>
        <strain evidence="2">QUZm001</strain>
    </source>
</reference>
<evidence type="ECO:0000313" key="2">
    <source>
        <dbReference type="EMBL" id="KAJ3659437.1"/>
    </source>
</evidence>
<keyword evidence="1" id="KW-0472">Membrane</keyword>
<gene>
    <name evidence="2" type="ORF">Zmor_011126</name>
</gene>
<comment type="caution">
    <text evidence="2">The sequence shown here is derived from an EMBL/GenBank/DDBJ whole genome shotgun (WGS) entry which is preliminary data.</text>
</comment>
<feature type="transmembrane region" description="Helical" evidence="1">
    <location>
        <begin position="56"/>
        <end position="81"/>
    </location>
</feature>
<protein>
    <submittedName>
        <fullName evidence="2">Uncharacterized protein</fullName>
    </submittedName>
</protein>
<evidence type="ECO:0000256" key="1">
    <source>
        <dbReference type="SAM" id="Phobius"/>
    </source>
</evidence>
<keyword evidence="1" id="KW-0812">Transmembrane</keyword>
<accession>A0AA38MKP0</accession>
<dbReference type="AlphaFoldDB" id="A0AA38MKP0"/>
<dbReference type="EMBL" id="JALNTZ010000003">
    <property type="protein sequence ID" value="KAJ3659437.1"/>
    <property type="molecule type" value="Genomic_DNA"/>
</dbReference>
<dbReference type="Proteomes" id="UP001168821">
    <property type="component" value="Unassembled WGS sequence"/>
</dbReference>
<evidence type="ECO:0000313" key="3">
    <source>
        <dbReference type="Proteomes" id="UP001168821"/>
    </source>
</evidence>
<keyword evidence="1" id="KW-1133">Transmembrane helix</keyword>